<proteinExistence type="predicted"/>
<gene>
    <name evidence="1" type="ORF">BDP27DRAFT_1327595</name>
</gene>
<organism evidence="1 2">
    <name type="scientific">Rhodocollybia butyracea</name>
    <dbReference type="NCBI Taxonomy" id="206335"/>
    <lineage>
        <taxon>Eukaryota</taxon>
        <taxon>Fungi</taxon>
        <taxon>Dikarya</taxon>
        <taxon>Basidiomycota</taxon>
        <taxon>Agaricomycotina</taxon>
        <taxon>Agaricomycetes</taxon>
        <taxon>Agaricomycetidae</taxon>
        <taxon>Agaricales</taxon>
        <taxon>Marasmiineae</taxon>
        <taxon>Omphalotaceae</taxon>
        <taxon>Rhodocollybia</taxon>
    </lineage>
</organism>
<comment type="caution">
    <text evidence="1">The sequence shown here is derived from an EMBL/GenBank/DDBJ whole genome shotgun (WGS) entry which is preliminary data.</text>
</comment>
<accession>A0A9P5PRT6</accession>
<dbReference type="AlphaFoldDB" id="A0A9P5PRT6"/>
<name>A0A9P5PRT6_9AGAR</name>
<evidence type="ECO:0000313" key="1">
    <source>
        <dbReference type="EMBL" id="KAF9068248.1"/>
    </source>
</evidence>
<sequence length="159" mass="18256">MPSRCTFLIEARQPEIICPCTHYKDLFSRGFGGDKEEHPGRPLLATITPGFQGNPYDGKNYDWQDLVPANKRDDSVIKLIVNQLNDIEERMVVADELWKARYPTDTSDVDVDELLKEFQQRYSAGEPVKDTLRCLHELGRLKKDRHELVSHLRRACGSA</sequence>
<evidence type="ECO:0000313" key="2">
    <source>
        <dbReference type="Proteomes" id="UP000772434"/>
    </source>
</evidence>
<reference evidence="1" key="1">
    <citation type="submission" date="2020-11" db="EMBL/GenBank/DDBJ databases">
        <authorList>
            <consortium name="DOE Joint Genome Institute"/>
            <person name="Ahrendt S."/>
            <person name="Riley R."/>
            <person name="Andreopoulos W."/>
            <person name="Labutti K."/>
            <person name="Pangilinan J."/>
            <person name="Ruiz-Duenas F.J."/>
            <person name="Barrasa J.M."/>
            <person name="Sanchez-Garcia M."/>
            <person name="Camarero S."/>
            <person name="Miyauchi S."/>
            <person name="Serrano A."/>
            <person name="Linde D."/>
            <person name="Babiker R."/>
            <person name="Drula E."/>
            <person name="Ayuso-Fernandez I."/>
            <person name="Pacheco R."/>
            <person name="Padilla G."/>
            <person name="Ferreira P."/>
            <person name="Barriuso J."/>
            <person name="Kellner H."/>
            <person name="Castanera R."/>
            <person name="Alfaro M."/>
            <person name="Ramirez L."/>
            <person name="Pisabarro A.G."/>
            <person name="Kuo A."/>
            <person name="Tritt A."/>
            <person name="Lipzen A."/>
            <person name="He G."/>
            <person name="Yan M."/>
            <person name="Ng V."/>
            <person name="Cullen D."/>
            <person name="Martin F."/>
            <person name="Rosso M.-N."/>
            <person name="Henrissat B."/>
            <person name="Hibbett D."/>
            <person name="Martinez A.T."/>
            <person name="Grigoriev I.V."/>
        </authorList>
    </citation>
    <scope>NUCLEOTIDE SEQUENCE</scope>
    <source>
        <strain evidence="1">AH 40177</strain>
    </source>
</reference>
<dbReference type="EMBL" id="JADNRY010000063">
    <property type="protein sequence ID" value="KAF9068248.1"/>
    <property type="molecule type" value="Genomic_DNA"/>
</dbReference>
<dbReference type="Proteomes" id="UP000772434">
    <property type="component" value="Unassembled WGS sequence"/>
</dbReference>
<keyword evidence="2" id="KW-1185">Reference proteome</keyword>
<protein>
    <submittedName>
        <fullName evidence="1">Uncharacterized protein</fullName>
    </submittedName>
</protein>